<sequence>MQVTIHDVSIWMFRQARIDAELNNMAWRVRPEEVLVEVGTGLGATPALHSINEVLKRALGTEIEHSLNFTRKQSKLEIGNAGLTSVLSLGWSARAVVGAPSVTLSSFTVGLYKGNRVAVKKIHRKKLDLNKKLMWEIKQARNVSHENTTRFIGACVDCPLVFVLTEYCPKGSLKDVLSNEEIQLDWNFRTSLVHDIVQGMCYLHGGLGAHGKLRSSNCLIDGRFVLKISDYGPNTLCTPTDLIKDDNYYYNGLSTIATTIFKGNTHRERARVVRGPATGVFAWRYMEAFTQNAGAGAGRARARARRPSSQTARGPSATKVEGNN</sequence>
<accession>A0ACC0J648</accession>
<keyword evidence="2" id="KW-1185">Reference proteome</keyword>
<evidence type="ECO:0000313" key="2">
    <source>
        <dbReference type="Proteomes" id="UP001064048"/>
    </source>
</evidence>
<organism evidence="1 2">
    <name type="scientific">Choristoneura fumiferana</name>
    <name type="common">Spruce budworm moth</name>
    <name type="synonym">Archips fumiferana</name>
    <dbReference type="NCBI Taxonomy" id="7141"/>
    <lineage>
        <taxon>Eukaryota</taxon>
        <taxon>Metazoa</taxon>
        <taxon>Ecdysozoa</taxon>
        <taxon>Arthropoda</taxon>
        <taxon>Hexapoda</taxon>
        <taxon>Insecta</taxon>
        <taxon>Pterygota</taxon>
        <taxon>Neoptera</taxon>
        <taxon>Endopterygota</taxon>
        <taxon>Lepidoptera</taxon>
        <taxon>Glossata</taxon>
        <taxon>Ditrysia</taxon>
        <taxon>Tortricoidea</taxon>
        <taxon>Tortricidae</taxon>
        <taxon>Tortricinae</taxon>
        <taxon>Choristoneura</taxon>
    </lineage>
</organism>
<evidence type="ECO:0000313" key="1">
    <source>
        <dbReference type="EMBL" id="KAI8419871.1"/>
    </source>
</evidence>
<dbReference type="EMBL" id="CM046114">
    <property type="protein sequence ID" value="KAI8419871.1"/>
    <property type="molecule type" value="Genomic_DNA"/>
</dbReference>
<protein>
    <submittedName>
        <fullName evidence="1">Uncharacterized protein</fullName>
    </submittedName>
</protein>
<name>A0ACC0J648_CHOFU</name>
<comment type="caution">
    <text evidence="1">The sequence shown here is derived from an EMBL/GenBank/DDBJ whole genome shotgun (WGS) entry which is preliminary data.</text>
</comment>
<proteinExistence type="predicted"/>
<dbReference type="Proteomes" id="UP001064048">
    <property type="component" value="Chromosome 14"/>
</dbReference>
<gene>
    <name evidence="1" type="ORF">MSG28_008498</name>
</gene>
<reference evidence="1 2" key="1">
    <citation type="journal article" date="2022" name="Genome Biol. Evol.">
        <title>The Spruce Budworm Genome: Reconstructing the Evolutionary History of Antifreeze Proteins.</title>
        <authorList>
            <person name="Beliveau C."/>
            <person name="Gagne P."/>
            <person name="Picq S."/>
            <person name="Vernygora O."/>
            <person name="Keeling C.I."/>
            <person name="Pinkney K."/>
            <person name="Doucet D."/>
            <person name="Wen F."/>
            <person name="Johnston J.S."/>
            <person name="Maaroufi H."/>
            <person name="Boyle B."/>
            <person name="Laroche J."/>
            <person name="Dewar K."/>
            <person name="Juretic N."/>
            <person name="Blackburn G."/>
            <person name="Nisole A."/>
            <person name="Brunet B."/>
            <person name="Brandao M."/>
            <person name="Lumley L."/>
            <person name="Duan J."/>
            <person name="Quan G."/>
            <person name="Lucarotti C.J."/>
            <person name="Roe A.D."/>
            <person name="Sperling F.A.H."/>
            <person name="Levesque R.C."/>
            <person name="Cusson M."/>
        </authorList>
    </citation>
    <scope>NUCLEOTIDE SEQUENCE [LARGE SCALE GENOMIC DNA]</scope>
    <source>
        <strain evidence="1">Glfc:IPQL:Cfum</strain>
    </source>
</reference>